<keyword evidence="2" id="KW-1185">Reference proteome</keyword>
<proteinExistence type="predicted"/>
<dbReference type="EMBL" id="CP111014">
    <property type="protein sequence ID" value="WAQ99172.1"/>
    <property type="molecule type" value="Genomic_DNA"/>
</dbReference>
<reference evidence="1" key="1">
    <citation type="submission" date="2022-11" db="EMBL/GenBank/DDBJ databases">
        <title>Centuries of genome instability and evolution in soft-shell clam transmissible cancer (bioRxiv).</title>
        <authorList>
            <person name="Hart S.F.M."/>
            <person name="Yonemitsu M.A."/>
            <person name="Giersch R.M."/>
            <person name="Beal B.F."/>
            <person name="Arriagada G."/>
            <person name="Davis B.W."/>
            <person name="Ostrander E.A."/>
            <person name="Goff S.P."/>
            <person name="Metzger M.J."/>
        </authorList>
    </citation>
    <scope>NUCLEOTIDE SEQUENCE</scope>
    <source>
        <strain evidence="1">MELC-2E11</strain>
        <tissue evidence="1">Siphon/mantle</tissue>
    </source>
</reference>
<name>A0ABY7DNA4_MYAAR</name>
<dbReference type="Proteomes" id="UP001164746">
    <property type="component" value="Chromosome 3"/>
</dbReference>
<protein>
    <submittedName>
        <fullName evidence="1">Uncharacterized protein</fullName>
    </submittedName>
</protein>
<accession>A0ABY7DNA4</accession>
<organism evidence="1 2">
    <name type="scientific">Mya arenaria</name>
    <name type="common">Soft-shell clam</name>
    <dbReference type="NCBI Taxonomy" id="6604"/>
    <lineage>
        <taxon>Eukaryota</taxon>
        <taxon>Metazoa</taxon>
        <taxon>Spiralia</taxon>
        <taxon>Lophotrochozoa</taxon>
        <taxon>Mollusca</taxon>
        <taxon>Bivalvia</taxon>
        <taxon>Autobranchia</taxon>
        <taxon>Heteroconchia</taxon>
        <taxon>Euheterodonta</taxon>
        <taxon>Imparidentia</taxon>
        <taxon>Neoheterodontei</taxon>
        <taxon>Myida</taxon>
        <taxon>Myoidea</taxon>
        <taxon>Myidae</taxon>
        <taxon>Mya</taxon>
    </lineage>
</organism>
<evidence type="ECO:0000313" key="2">
    <source>
        <dbReference type="Proteomes" id="UP001164746"/>
    </source>
</evidence>
<evidence type="ECO:0000313" key="1">
    <source>
        <dbReference type="EMBL" id="WAQ99172.1"/>
    </source>
</evidence>
<gene>
    <name evidence="1" type="ORF">MAR_023545</name>
</gene>
<sequence length="62" mass="7176">MKLAEIFSELYDNEWTAAFMELEGDKYEEKQIIVETLESNIAEWVHLGLFMNATDPPVVINV</sequence>